<gene>
    <name evidence="1" type="ORF">GALL_486220</name>
</gene>
<protein>
    <submittedName>
        <fullName evidence="1">Uncharacterized protein</fullName>
    </submittedName>
</protein>
<proteinExistence type="predicted"/>
<accession>A0A1J5Q1M8</accession>
<comment type="caution">
    <text evidence="1">The sequence shown here is derived from an EMBL/GenBank/DDBJ whole genome shotgun (WGS) entry which is preliminary data.</text>
</comment>
<sequence length="195" mass="21266">MNDGEALVPAHGKLTSRLGNSLAAVPRDAAERDGDIRRDEQFAVALLHVAIGIEAFRVLTHHDKIERAEPVAQSRIGSRRPHIRKQIEIFPEVFRRVDFSALLVLEIKGGGGTEDQAVGGAHGLQQSGPNGGAELPQAFMPDRALLDLHVQLETLGRGPQHGRRRGCDLRPDAVARQNNHAHHELLAPGLRSTTR</sequence>
<dbReference type="AlphaFoldDB" id="A0A1J5Q1M8"/>
<dbReference type="EMBL" id="MLJW01004543">
    <property type="protein sequence ID" value="OIQ69773.1"/>
    <property type="molecule type" value="Genomic_DNA"/>
</dbReference>
<name>A0A1J5Q1M8_9ZZZZ</name>
<reference evidence="1" key="1">
    <citation type="submission" date="2016-10" db="EMBL/GenBank/DDBJ databases">
        <title>Sequence of Gallionella enrichment culture.</title>
        <authorList>
            <person name="Poehlein A."/>
            <person name="Muehling M."/>
            <person name="Daniel R."/>
        </authorList>
    </citation>
    <scope>NUCLEOTIDE SEQUENCE</scope>
</reference>
<organism evidence="1">
    <name type="scientific">mine drainage metagenome</name>
    <dbReference type="NCBI Taxonomy" id="410659"/>
    <lineage>
        <taxon>unclassified sequences</taxon>
        <taxon>metagenomes</taxon>
        <taxon>ecological metagenomes</taxon>
    </lineage>
</organism>
<evidence type="ECO:0000313" key="1">
    <source>
        <dbReference type="EMBL" id="OIQ69773.1"/>
    </source>
</evidence>